<dbReference type="EMBL" id="BARS01010152">
    <property type="protein sequence ID" value="GAF90328.1"/>
    <property type="molecule type" value="Genomic_DNA"/>
</dbReference>
<evidence type="ECO:0000256" key="1">
    <source>
        <dbReference type="ARBA" id="ARBA00023015"/>
    </source>
</evidence>
<dbReference type="PROSITE" id="PS51078">
    <property type="entry name" value="ICLR_ED"/>
    <property type="match status" value="1"/>
</dbReference>
<accession>X0T9Y0</accession>
<dbReference type="SUPFAM" id="SSF46785">
    <property type="entry name" value="Winged helix' DNA-binding domain"/>
    <property type="match status" value="1"/>
</dbReference>
<name>X0T9Y0_9ZZZZ</name>
<dbReference type="AlphaFoldDB" id="X0T9Y0"/>
<dbReference type="GO" id="GO:0003700">
    <property type="term" value="F:DNA-binding transcription factor activity"/>
    <property type="evidence" value="ECO:0007669"/>
    <property type="project" value="TreeGrafter"/>
</dbReference>
<reference evidence="6" key="1">
    <citation type="journal article" date="2014" name="Front. Microbiol.">
        <title>High frequency of phylogenetically diverse reductive dehalogenase-homologous genes in deep subseafloor sedimentary metagenomes.</title>
        <authorList>
            <person name="Kawai M."/>
            <person name="Futagami T."/>
            <person name="Toyoda A."/>
            <person name="Takaki Y."/>
            <person name="Nishi S."/>
            <person name="Hori S."/>
            <person name="Arai W."/>
            <person name="Tsubouchi T."/>
            <person name="Morono Y."/>
            <person name="Uchiyama I."/>
            <person name="Ito T."/>
            <person name="Fujiyama A."/>
            <person name="Inagaki F."/>
            <person name="Takami H."/>
        </authorList>
    </citation>
    <scope>NUCLEOTIDE SEQUENCE</scope>
    <source>
        <strain evidence="6">Expedition CK06-06</strain>
    </source>
</reference>
<dbReference type="Gene3D" id="3.30.450.40">
    <property type="match status" value="1"/>
</dbReference>
<evidence type="ECO:0000313" key="6">
    <source>
        <dbReference type="EMBL" id="GAF90328.1"/>
    </source>
</evidence>
<dbReference type="Gene3D" id="1.10.10.10">
    <property type="entry name" value="Winged helix-like DNA-binding domain superfamily/Winged helix DNA-binding domain"/>
    <property type="match status" value="1"/>
</dbReference>
<dbReference type="PROSITE" id="PS51077">
    <property type="entry name" value="HTH_ICLR"/>
    <property type="match status" value="1"/>
</dbReference>
<evidence type="ECO:0000256" key="2">
    <source>
        <dbReference type="ARBA" id="ARBA00023125"/>
    </source>
</evidence>
<proteinExistence type="predicted"/>
<feature type="non-terminal residue" evidence="6">
    <location>
        <position position="245"/>
    </location>
</feature>
<dbReference type="InterPro" id="IPR050707">
    <property type="entry name" value="HTH_MetabolicPath_Reg"/>
</dbReference>
<dbReference type="GO" id="GO:0003677">
    <property type="term" value="F:DNA binding"/>
    <property type="evidence" value="ECO:0007669"/>
    <property type="project" value="UniProtKB-KW"/>
</dbReference>
<dbReference type="InterPro" id="IPR029016">
    <property type="entry name" value="GAF-like_dom_sf"/>
</dbReference>
<evidence type="ECO:0000259" key="4">
    <source>
        <dbReference type="PROSITE" id="PS51077"/>
    </source>
</evidence>
<dbReference type="InterPro" id="IPR005471">
    <property type="entry name" value="Tscrpt_reg_IclR_N"/>
</dbReference>
<dbReference type="InterPro" id="IPR014757">
    <property type="entry name" value="Tscrpt_reg_IclR_C"/>
</dbReference>
<dbReference type="PANTHER" id="PTHR30136:SF24">
    <property type="entry name" value="HTH-TYPE TRANSCRIPTIONAL REPRESSOR ALLR"/>
    <property type="match status" value="1"/>
</dbReference>
<keyword evidence="1" id="KW-0805">Transcription regulation</keyword>
<evidence type="ECO:0008006" key="7">
    <source>
        <dbReference type="Google" id="ProtNLM"/>
    </source>
</evidence>
<dbReference type="InterPro" id="IPR036388">
    <property type="entry name" value="WH-like_DNA-bd_sf"/>
</dbReference>
<feature type="domain" description="IclR-ED" evidence="5">
    <location>
        <begin position="94"/>
        <end position="245"/>
    </location>
</feature>
<dbReference type="PANTHER" id="PTHR30136">
    <property type="entry name" value="HELIX-TURN-HELIX TRANSCRIPTIONAL REGULATOR, ICLR FAMILY"/>
    <property type="match status" value="1"/>
</dbReference>
<dbReference type="Pfam" id="PF01614">
    <property type="entry name" value="IclR_C"/>
    <property type="match status" value="1"/>
</dbReference>
<evidence type="ECO:0000259" key="5">
    <source>
        <dbReference type="PROSITE" id="PS51078"/>
    </source>
</evidence>
<dbReference type="Pfam" id="PF09339">
    <property type="entry name" value="HTH_IclR"/>
    <property type="match status" value="1"/>
</dbReference>
<gene>
    <name evidence="6" type="ORF">S01H1_18899</name>
</gene>
<dbReference type="SUPFAM" id="SSF55781">
    <property type="entry name" value="GAF domain-like"/>
    <property type="match status" value="1"/>
</dbReference>
<dbReference type="SMART" id="SM00346">
    <property type="entry name" value="HTH_ICLR"/>
    <property type="match status" value="1"/>
</dbReference>
<protein>
    <recommendedName>
        <fullName evidence="7">HTH iclR-type domain-containing protein</fullName>
    </recommendedName>
</protein>
<dbReference type="GO" id="GO:0045892">
    <property type="term" value="P:negative regulation of DNA-templated transcription"/>
    <property type="evidence" value="ECO:0007669"/>
    <property type="project" value="TreeGrafter"/>
</dbReference>
<keyword evidence="2" id="KW-0238">DNA-binding</keyword>
<dbReference type="FunFam" id="1.10.10.10:FF:000056">
    <property type="entry name" value="IclR family transcriptional regulator"/>
    <property type="match status" value="1"/>
</dbReference>
<dbReference type="InterPro" id="IPR036390">
    <property type="entry name" value="WH_DNA-bd_sf"/>
</dbReference>
<feature type="domain" description="HTH iclR-type" evidence="4">
    <location>
        <begin position="31"/>
        <end position="93"/>
    </location>
</feature>
<evidence type="ECO:0000256" key="3">
    <source>
        <dbReference type="ARBA" id="ARBA00023163"/>
    </source>
</evidence>
<keyword evidence="3" id="KW-0804">Transcription</keyword>
<comment type="caution">
    <text evidence="6">The sequence shown here is derived from an EMBL/GenBank/DDBJ whole genome shotgun (WGS) entry which is preliminary data.</text>
</comment>
<sequence length="245" mass="27646">MLTLQIKRYIIKKIEKVLRNMENKKMEKGKIKSIEKALDLLEFLSDNKKEMSITEIGKELHMGLSTVYRILTTFKHRGYVIQNQHTLKYTLGIQSFILGSKVQSAMNLVNLVTPFLQKLSQKTNESINFSILEDREVVCLSKIESPEVLRTDIKIGARLPAHCTAVGKALLAFLPEGKFTMLYGNDNNKLYTPTPNSISSVIELKKCLKKIKKDGYAIDKEEFKIGINCIGVPILNNKGKSVAGI</sequence>
<organism evidence="6">
    <name type="scientific">marine sediment metagenome</name>
    <dbReference type="NCBI Taxonomy" id="412755"/>
    <lineage>
        <taxon>unclassified sequences</taxon>
        <taxon>metagenomes</taxon>
        <taxon>ecological metagenomes</taxon>
    </lineage>
</organism>